<reference evidence="2 3" key="1">
    <citation type="journal article" date="2021" name="Int. J. Syst. Evol. Microbiol.">
        <title>Lentilactobacillus fungorum sp. nov., isolated from spent mushroom substrates.</title>
        <authorList>
            <person name="Tohno M."/>
            <person name="Tanizawa Y."/>
            <person name="Kojima Y."/>
            <person name="Sakamoto M."/>
            <person name="Ohkuma M."/>
            <person name="Kobayashi H."/>
        </authorList>
    </citation>
    <scope>NUCLEOTIDE SEQUENCE [LARGE SCALE GENOMIC DNA]</scope>
    <source>
        <strain evidence="2 3">YK48G</strain>
    </source>
</reference>
<dbReference type="InterPro" id="IPR037401">
    <property type="entry name" value="SnoaL-like"/>
</dbReference>
<dbReference type="SUPFAM" id="SSF54427">
    <property type="entry name" value="NTF2-like"/>
    <property type="match status" value="1"/>
</dbReference>
<dbReference type="Pfam" id="PF12680">
    <property type="entry name" value="SnoaL_2"/>
    <property type="match status" value="1"/>
</dbReference>
<evidence type="ECO:0000313" key="2">
    <source>
        <dbReference type="EMBL" id="GHP14293.1"/>
    </source>
</evidence>
<dbReference type="Proteomes" id="UP000604765">
    <property type="component" value="Unassembled WGS sequence"/>
</dbReference>
<protein>
    <recommendedName>
        <fullName evidence="1">SnoaL-like domain-containing protein</fullName>
    </recommendedName>
</protein>
<comment type="caution">
    <text evidence="2">The sequence shown here is derived from an EMBL/GenBank/DDBJ whole genome shotgun (WGS) entry which is preliminary data.</text>
</comment>
<proteinExistence type="predicted"/>
<dbReference type="RefSeq" id="WP_203630310.1">
    <property type="nucleotide sequence ID" value="NZ_BNJR01000015.1"/>
</dbReference>
<keyword evidence="3" id="KW-1185">Reference proteome</keyword>
<dbReference type="EMBL" id="BNJR01000015">
    <property type="protein sequence ID" value="GHP14293.1"/>
    <property type="molecule type" value="Genomic_DNA"/>
</dbReference>
<organism evidence="2 3">
    <name type="scientific">Lentilactobacillus fungorum</name>
    <dbReference type="NCBI Taxonomy" id="2201250"/>
    <lineage>
        <taxon>Bacteria</taxon>
        <taxon>Bacillati</taxon>
        <taxon>Bacillota</taxon>
        <taxon>Bacilli</taxon>
        <taxon>Lactobacillales</taxon>
        <taxon>Lactobacillaceae</taxon>
        <taxon>Lentilactobacillus</taxon>
    </lineage>
</organism>
<evidence type="ECO:0000313" key="3">
    <source>
        <dbReference type="Proteomes" id="UP000604765"/>
    </source>
</evidence>
<dbReference type="Gene3D" id="3.10.450.50">
    <property type="match status" value="1"/>
</dbReference>
<evidence type="ECO:0000259" key="1">
    <source>
        <dbReference type="Pfam" id="PF12680"/>
    </source>
</evidence>
<accession>A0ABQ3VZW8</accession>
<gene>
    <name evidence="2" type="ORF">YK48G_17180</name>
</gene>
<sequence>MSEKEQLINRYFQLSDEASKSQDALSAIIGLFANNATITSATGESCTGIHAITVFFSAFFERNVQLKHLCHVFVDNNEYKAEWAVSGRKKSGELFALHGYDTYEFNSANQITRLQVAIAR</sequence>
<dbReference type="InterPro" id="IPR032710">
    <property type="entry name" value="NTF2-like_dom_sf"/>
</dbReference>
<name>A0ABQ3VZW8_9LACO</name>
<feature type="domain" description="SnoaL-like" evidence="1">
    <location>
        <begin position="24"/>
        <end position="113"/>
    </location>
</feature>